<organism evidence="13 14">
    <name type="scientific">Chryseobacterium ginsengisoli</name>
    <dbReference type="NCBI Taxonomy" id="363853"/>
    <lineage>
        <taxon>Bacteria</taxon>
        <taxon>Pseudomonadati</taxon>
        <taxon>Bacteroidota</taxon>
        <taxon>Flavobacteriia</taxon>
        <taxon>Flavobacteriales</taxon>
        <taxon>Weeksellaceae</taxon>
        <taxon>Chryseobacterium group</taxon>
        <taxon>Chryseobacterium</taxon>
    </lineage>
</organism>
<reference evidence="14" key="1">
    <citation type="journal article" date="2019" name="Int. J. Syst. Evol. Microbiol.">
        <title>The Global Catalogue of Microorganisms (GCM) 10K type strain sequencing project: providing services to taxonomists for standard genome sequencing and annotation.</title>
        <authorList>
            <consortium name="The Broad Institute Genomics Platform"/>
            <consortium name="The Broad Institute Genome Sequencing Center for Infectious Disease"/>
            <person name="Wu L."/>
            <person name="Ma J."/>
        </authorList>
    </citation>
    <scope>NUCLEOTIDE SEQUENCE [LARGE SCALE GENOMIC DNA]</scope>
    <source>
        <strain evidence="14">JCM 18019</strain>
    </source>
</reference>
<dbReference type="InterPro" id="IPR012910">
    <property type="entry name" value="Plug_dom"/>
</dbReference>
<feature type="domain" description="TonB-dependent receptor-like beta-barrel" evidence="11">
    <location>
        <begin position="419"/>
        <end position="903"/>
    </location>
</feature>
<evidence type="ECO:0000256" key="10">
    <source>
        <dbReference type="SAM" id="SignalP"/>
    </source>
</evidence>
<dbReference type="NCBIfam" id="TIGR04057">
    <property type="entry name" value="SusC_RagA_signa"/>
    <property type="match status" value="1"/>
</dbReference>
<dbReference type="InterPro" id="IPR037066">
    <property type="entry name" value="Plug_dom_sf"/>
</dbReference>
<keyword evidence="13" id="KW-0675">Receptor</keyword>
<evidence type="ECO:0000313" key="13">
    <source>
        <dbReference type="EMBL" id="GAA5092159.1"/>
    </source>
</evidence>
<evidence type="ECO:0000259" key="12">
    <source>
        <dbReference type="Pfam" id="PF07715"/>
    </source>
</evidence>
<feature type="signal peptide" evidence="10">
    <location>
        <begin position="1"/>
        <end position="28"/>
    </location>
</feature>
<feature type="domain" description="TonB-dependent receptor plug" evidence="12">
    <location>
        <begin position="134"/>
        <end position="260"/>
    </location>
</feature>
<comment type="similarity">
    <text evidence="8 9">Belongs to the TonB-dependent receptor family.</text>
</comment>
<dbReference type="NCBIfam" id="TIGR04056">
    <property type="entry name" value="OMP_RagA_SusC"/>
    <property type="match status" value="1"/>
</dbReference>
<dbReference type="Pfam" id="PF13715">
    <property type="entry name" value="CarbopepD_reg_2"/>
    <property type="match status" value="1"/>
</dbReference>
<comment type="subcellular location">
    <subcellularLocation>
        <location evidence="1 8">Cell outer membrane</location>
        <topology evidence="1 8">Multi-pass membrane protein</topology>
    </subcellularLocation>
</comment>
<keyword evidence="7 8" id="KW-0998">Cell outer membrane</keyword>
<protein>
    <submittedName>
        <fullName evidence="13">TonB-dependent receptor</fullName>
    </submittedName>
</protein>
<dbReference type="InterPro" id="IPR023997">
    <property type="entry name" value="TonB-dep_OMP_SusC/RagA_CS"/>
</dbReference>
<evidence type="ECO:0000256" key="2">
    <source>
        <dbReference type="ARBA" id="ARBA00022448"/>
    </source>
</evidence>
<dbReference type="InterPro" id="IPR039426">
    <property type="entry name" value="TonB-dep_rcpt-like"/>
</dbReference>
<evidence type="ECO:0000256" key="6">
    <source>
        <dbReference type="ARBA" id="ARBA00023136"/>
    </source>
</evidence>
<dbReference type="PROSITE" id="PS52016">
    <property type="entry name" value="TONB_DEPENDENT_REC_3"/>
    <property type="match status" value="1"/>
</dbReference>
<keyword evidence="4 8" id="KW-0812">Transmembrane</keyword>
<keyword evidence="3 8" id="KW-1134">Transmembrane beta strand</keyword>
<evidence type="ECO:0000256" key="9">
    <source>
        <dbReference type="RuleBase" id="RU003357"/>
    </source>
</evidence>
<comment type="caution">
    <text evidence="13">The sequence shown here is derived from an EMBL/GenBank/DDBJ whole genome shotgun (WGS) entry which is preliminary data.</text>
</comment>
<sequence>MYHKINFFKFKKLIPIALIFLVANQAHAEGFSANYSVSSKVNETITGTVTDQDGSTVEGAKVTVVETGATTTTDALGNFSISANIGQTLSISYDGYATQTVKISSTSVSVNLKSKKEATSIEEVTLVGYGSQKKSDLTGAISQLKAENFKEGMNVSVDNLMQGKVAGVRIVQTSGEPGAGVNVSIRGIGSIRSGSTPLFVVDGVPLNNDPVSASSPNVGLGNTTAKNPLNFLNTSDIESITVLKDASAAAIYGARGSNGVVLVTTKRGKKGEPMFTYDTYLGFSSVIKKLDLLTADEYRSAGIDKLYDHGGNTDWQDEIYRNAVSSNHSVSFSKATETGSYFASLSHMDQDGIVLNSSFKRTTARINAEESFLDNKRLKIKVNLTASDIRETGIPNGGNAGSDGQLIIHALMANPTRSVYDENGNYTNFNMNAHYNPLYLLSVYKDKTNTFRVLGNTEATLRILPGLNYKFNLGIDKTMSERNTTMFPNITDRTPKGAYVQANLDSYNVLLEHYLTYDLSLNKHNFSLLGGFSYQKFKNNATYFGVRNFGDQGSGIPPEINPGYSGEAFIPGAGTSQENELQSYFGRVNYNFDKKYFLTASLRADGSTRFGDNNKYGYFPSAAVGWTISKENFLRDSQIINELKLRGSWGQTGNQEVPNKITKASYSLAQSAGYYLYDNLNLINGVLINRTAYPDLKWETVEQSNVGLDFSLLKNKLYGSLEYYHKSTKDAILNIPSPVLSPTTMIWKNSDGTIVNKGIEFSLGYEVIKNENFTWNLDVNGATVNNKITGLPVSEIYSGEVSGPGLSGVTANIYKNGYEAGSFYMLNYLGVDANGKYIYEDVDGDGTIGQKDKKIFEGPIPNFTFGINSYMKYKKFDFAFSFIGQTGGYLVNNTALDLNINNLASDRNVLKNFYESGASPTNQPQLSSLYLEKSDFIRLNNVRLGYTFDMNQLKFLKSINLYVSAQNLFTITHYSGYDPLVDTSKQVGGNQSLGIDYTTYPSAKTFILGATVKF</sequence>
<keyword evidence="2 8" id="KW-0813">Transport</keyword>
<gene>
    <name evidence="13" type="ORF">GCM10023210_20670</name>
</gene>
<evidence type="ECO:0000256" key="7">
    <source>
        <dbReference type="ARBA" id="ARBA00023237"/>
    </source>
</evidence>
<dbReference type="InterPro" id="IPR023996">
    <property type="entry name" value="TonB-dep_OMP_SusC/RagA"/>
</dbReference>
<dbReference type="Pfam" id="PF00593">
    <property type="entry name" value="TonB_dep_Rec_b-barrel"/>
    <property type="match status" value="1"/>
</dbReference>
<dbReference type="EMBL" id="BAABHX010000003">
    <property type="protein sequence ID" value="GAA5092159.1"/>
    <property type="molecule type" value="Genomic_DNA"/>
</dbReference>
<evidence type="ECO:0000259" key="11">
    <source>
        <dbReference type="Pfam" id="PF00593"/>
    </source>
</evidence>
<dbReference type="InterPro" id="IPR036942">
    <property type="entry name" value="Beta-barrel_TonB_sf"/>
</dbReference>
<keyword evidence="10" id="KW-0732">Signal</keyword>
<evidence type="ECO:0000256" key="1">
    <source>
        <dbReference type="ARBA" id="ARBA00004571"/>
    </source>
</evidence>
<accession>A0ABP9M6Z9</accession>
<evidence type="ECO:0000256" key="3">
    <source>
        <dbReference type="ARBA" id="ARBA00022452"/>
    </source>
</evidence>
<keyword evidence="14" id="KW-1185">Reference proteome</keyword>
<name>A0ABP9M6Z9_9FLAO</name>
<dbReference type="Gene3D" id="2.40.170.20">
    <property type="entry name" value="TonB-dependent receptor, beta-barrel domain"/>
    <property type="match status" value="1"/>
</dbReference>
<keyword evidence="6 8" id="KW-0472">Membrane</keyword>
<dbReference type="Pfam" id="PF07715">
    <property type="entry name" value="Plug"/>
    <property type="match status" value="1"/>
</dbReference>
<feature type="chain" id="PRO_5045205069" evidence="10">
    <location>
        <begin position="29"/>
        <end position="1014"/>
    </location>
</feature>
<keyword evidence="5 9" id="KW-0798">TonB box</keyword>
<evidence type="ECO:0000313" key="14">
    <source>
        <dbReference type="Proteomes" id="UP001500353"/>
    </source>
</evidence>
<evidence type="ECO:0000256" key="8">
    <source>
        <dbReference type="PROSITE-ProRule" id="PRU01360"/>
    </source>
</evidence>
<dbReference type="InterPro" id="IPR000531">
    <property type="entry name" value="Beta-barrel_TonB"/>
</dbReference>
<dbReference type="SUPFAM" id="SSF56935">
    <property type="entry name" value="Porins"/>
    <property type="match status" value="1"/>
</dbReference>
<dbReference type="Proteomes" id="UP001500353">
    <property type="component" value="Unassembled WGS sequence"/>
</dbReference>
<dbReference type="RefSeq" id="WP_345203306.1">
    <property type="nucleotide sequence ID" value="NZ_BAABHX010000003.1"/>
</dbReference>
<evidence type="ECO:0000256" key="5">
    <source>
        <dbReference type="ARBA" id="ARBA00023077"/>
    </source>
</evidence>
<dbReference type="Gene3D" id="2.170.130.10">
    <property type="entry name" value="TonB-dependent receptor, plug domain"/>
    <property type="match status" value="1"/>
</dbReference>
<dbReference type="SUPFAM" id="SSF49464">
    <property type="entry name" value="Carboxypeptidase regulatory domain-like"/>
    <property type="match status" value="1"/>
</dbReference>
<proteinExistence type="inferred from homology"/>
<dbReference type="InterPro" id="IPR008969">
    <property type="entry name" value="CarboxyPept-like_regulatory"/>
</dbReference>
<dbReference type="Gene3D" id="2.60.40.1120">
    <property type="entry name" value="Carboxypeptidase-like, regulatory domain"/>
    <property type="match status" value="1"/>
</dbReference>
<evidence type="ECO:0000256" key="4">
    <source>
        <dbReference type="ARBA" id="ARBA00022692"/>
    </source>
</evidence>